<keyword evidence="1" id="KW-0449">Lipoprotein</keyword>
<gene>
    <name evidence="1" type="ORF">M23134_00991</name>
</gene>
<accession>A1ZZH1</accession>
<proteinExistence type="predicted"/>
<dbReference type="AlphaFoldDB" id="A1ZZH1"/>
<dbReference type="RefSeq" id="WP_002705260.1">
    <property type="nucleotide sequence ID" value="NZ_AAWS01000077.1"/>
</dbReference>
<protein>
    <submittedName>
        <fullName evidence="1">Lipoprotein, putative</fullName>
    </submittedName>
</protein>
<keyword evidence="2" id="KW-1185">Reference proteome</keyword>
<evidence type="ECO:0000313" key="2">
    <source>
        <dbReference type="Proteomes" id="UP000004095"/>
    </source>
</evidence>
<organism evidence="1 2">
    <name type="scientific">Microscilla marina ATCC 23134</name>
    <dbReference type="NCBI Taxonomy" id="313606"/>
    <lineage>
        <taxon>Bacteria</taxon>
        <taxon>Pseudomonadati</taxon>
        <taxon>Bacteroidota</taxon>
        <taxon>Cytophagia</taxon>
        <taxon>Cytophagales</taxon>
        <taxon>Microscillaceae</taxon>
        <taxon>Microscilla</taxon>
    </lineage>
</organism>
<sequence>MKVFVQNMAWLFIFLACNGCIEKADDIFSKQGTRICIEGVISTNQRTYVRVTQSAPYPHNAINYEKGKYPGVQNASVSISDDAGNIDVLTLSTDEYLAKSGYYINTTHYTKLTVGTAYTLKVVCNGQTYEAKEVMPVAPPAIDKWSLQHAK</sequence>
<dbReference type="Proteomes" id="UP000004095">
    <property type="component" value="Unassembled WGS sequence"/>
</dbReference>
<reference evidence="1 2" key="1">
    <citation type="submission" date="2007-01" db="EMBL/GenBank/DDBJ databases">
        <authorList>
            <person name="Haygood M."/>
            <person name="Podell S."/>
            <person name="Anderson C."/>
            <person name="Hopkinson B."/>
            <person name="Roe K."/>
            <person name="Barbeau K."/>
            <person name="Gaasterland T."/>
            <person name="Ferriera S."/>
            <person name="Johnson J."/>
            <person name="Kravitz S."/>
            <person name="Beeson K."/>
            <person name="Sutton G."/>
            <person name="Rogers Y.-H."/>
            <person name="Friedman R."/>
            <person name="Frazier M."/>
            <person name="Venter J.C."/>
        </authorList>
    </citation>
    <scope>NUCLEOTIDE SEQUENCE [LARGE SCALE GENOMIC DNA]</scope>
    <source>
        <strain evidence="1 2">ATCC 23134</strain>
    </source>
</reference>
<dbReference type="InterPro" id="IPR025345">
    <property type="entry name" value="DUF4249"/>
</dbReference>
<name>A1ZZH1_MICM2</name>
<dbReference type="EMBL" id="AAWS01000077">
    <property type="protein sequence ID" value="EAY24217.1"/>
    <property type="molecule type" value="Genomic_DNA"/>
</dbReference>
<dbReference type="PROSITE" id="PS51257">
    <property type="entry name" value="PROKAR_LIPOPROTEIN"/>
    <property type="match status" value="1"/>
</dbReference>
<dbReference type="OrthoDB" id="637707at2"/>
<evidence type="ECO:0000313" key="1">
    <source>
        <dbReference type="EMBL" id="EAY24217.1"/>
    </source>
</evidence>
<dbReference type="Pfam" id="PF14054">
    <property type="entry name" value="DUF4249"/>
    <property type="match status" value="1"/>
</dbReference>
<comment type="caution">
    <text evidence="1">The sequence shown here is derived from an EMBL/GenBank/DDBJ whole genome shotgun (WGS) entry which is preliminary data.</text>
</comment>